<feature type="binding site" evidence="5">
    <location>
        <position position="103"/>
    </location>
    <ligand>
        <name>S-adenosyl-L-methionine</name>
        <dbReference type="ChEBI" id="CHEBI:59789"/>
    </ligand>
</feature>
<proteinExistence type="inferred from homology"/>
<dbReference type="RefSeq" id="WP_187761110.1">
    <property type="nucleotide sequence ID" value="NZ_CP061038.1"/>
</dbReference>
<dbReference type="GO" id="GO:0032259">
    <property type="term" value="P:methylation"/>
    <property type="evidence" value="ECO:0007669"/>
    <property type="project" value="UniProtKB-KW"/>
</dbReference>
<feature type="binding site" evidence="5">
    <location>
        <position position="82"/>
    </location>
    <ligand>
        <name>S-adenosyl-L-methionine</name>
        <dbReference type="ChEBI" id="CHEBI:59789"/>
    </ligand>
</feature>
<dbReference type="HAMAP" id="MF_00472">
    <property type="entry name" value="UbiG"/>
    <property type="match status" value="1"/>
</dbReference>
<evidence type="ECO:0000256" key="2">
    <source>
        <dbReference type="ARBA" id="ARBA00022679"/>
    </source>
</evidence>
<gene>
    <name evidence="5 6" type="primary">ubiG</name>
    <name evidence="6" type="ORF">H3Z74_18975</name>
</gene>
<dbReference type="PANTHER" id="PTHR43464:SF19">
    <property type="entry name" value="UBIQUINONE BIOSYNTHESIS O-METHYLTRANSFERASE, MITOCHONDRIAL"/>
    <property type="match status" value="1"/>
</dbReference>
<feature type="binding site" evidence="5">
    <location>
        <position position="144"/>
    </location>
    <ligand>
        <name>S-adenosyl-L-methionine</name>
        <dbReference type="ChEBI" id="CHEBI:59789"/>
    </ligand>
</feature>
<reference evidence="6 7" key="1">
    <citation type="submission" date="2020-09" db="EMBL/GenBank/DDBJ databases">
        <title>Sphingomonas sp., a new species isolated from pork steak.</title>
        <authorList>
            <person name="Heidler von Heilborn D."/>
        </authorList>
    </citation>
    <scope>NUCLEOTIDE SEQUENCE [LARGE SCALE GENOMIC DNA]</scope>
    <source>
        <strain evidence="7">S8-3T</strain>
    </source>
</reference>
<feature type="binding site" evidence="5">
    <location>
        <position position="51"/>
    </location>
    <ligand>
        <name>S-adenosyl-L-methionine</name>
        <dbReference type="ChEBI" id="CHEBI:59789"/>
    </ligand>
</feature>
<dbReference type="InterPro" id="IPR010233">
    <property type="entry name" value="UbiG_MeTrfase"/>
</dbReference>
<name>A0A7H0LGI0_9SPHN</name>
<comment type="catalytic activity">
    <reaction evidence="5">
        <text>a 3-(all-trans-polyprenyl)benzene-1,2-diol + S-adenosyl-L-methionine = a 2-methoxy-6-(all-trans-polyprenyl)phenol + S-adenosyl-L-homocysteine + H(+)</text>
        <dbReference type="Rhea" id="RHEA:31411"/>
        <dbReference type="Rhea" id="RHEA-COMP:9550"/>
        <dbReference type="Rhea" id="RHEA-COMP:9551"/>
        <dbReference type="ChEBI" id="CHEBI:15378"/>
        <dbReference type="ChEBI" id="CHEBI:57856"/>
        <dbReference type="ChEBI" id="CHEBI:59789"/>
        <dbReference type="ChEBI" id="CHEBI:62729"/>
        <dbReference type="ChEBI" id="CHEBI:62731"/>
        <dbReference type="EC" id="2.1.1.222"/>
    </reaction>
</comment>
<accession>A0A7H0LGI0</accession>
<dbReference type="KEGG" id="spap:H3Z74_18975"/>
<dbReference type="AlphaFoldDB" id="A0A7H0LGI0"/>
<dbReference type="EC" id="2.1.1.222" evidence="5"/>
<dbReference type="Proteomes" id="UP000516148">
    <property type="component" value="Chromosome"/>
</dbReference>
<dbReference type="GO" id="GO:0102208">
    <property type="term" value="F:2-polyprenyl-6-hydroxyphenol methylase activity"/>
    <property type="evidence" value="ECO:0007669"/>
    <property type="project" value="UniProtKB-EC"/>
</dbReference>
<evidence type="ECO:0000256" key="1">
    <source>
        <dbReference type="ARBA" id="ARBA00022603"/>
    </source>
</evidence>
<dbReference type="NCBIfam" id="TIGR01983">
    <property type="entry name" value="UbiG"/>
    <property type="match status" value="1"/>
</dbReference>
<protein>
    <recommendedName>
        <fullName evidence="5">Ubiquinone biosynthesis O-methyltransferase</fullName>
    </recommendedName>
    <alternativeName>
        <fullName evidence="5">2-polyprenyl-6-hydroxyphenol methylase</fullName>
        <ecNumber evidence="5">2.1.1.222</ecNumber>
    </alternativeName>
    <alternativeName>
        <fullName evidence="5">3-demethylubiquinone 3-O-methyltransferase</fullName>
        <ecNumber evidence="5">2.1.1.64</ecNumber>
    </alternativeName>
</protein>
<organism evidence="6 7">
    <name type="scientific">Sphingomonas alpina</name>
    <dbReference type="NCBI Taxonomy" id="653931"/>
    <lineage>
        <taxon>Bacteria</taxon>
        <taxon>Pseudomonadati</taxon>
        <taxon>Pseudomonadota</taxon>
        <taxon>Alphaproteobacteria</taxon>
        <taxon>Sphingomonadales</taxon>
        <taxon>Sphingomonadaceae</taxon>
        <taxon>Sphingomonas</taxon>
    </lineage>
</organism>
<comment type="function">
    <text evidence="5">O-methyltransferase that catalyzes the 2 O-methylation steps in the ubiquinone biosynthetic pathway.</text>
</comment>
<dbReference type="CDD" id="cd02440">
    <property type="entry name" value="AdoMet_MTases"/>
    <property type="match status" value="1"/>
</dbReference>
<dbReference type="GO" id="GO:0010420">
    <property type="term" value="F:polyprenyldihydroxybenzoate methyltransferase activity"/>
    <property type="evidence" value="ECO:0007669"/>
    <property type="project" value="InterPro"/>
</dbReference>
<comment type="pathway">
    <text evidence="5">Cofactor biosynthesis; ubiquinone biosynthesis.</text>
</comment>
<dbReference type="GO" id="GO:0016829">
    <property type="term" value="F:lyase activity"/>
    <property type="evidence" value="ECO:0007669"/>
    <property type="project" value="UniProtKB-ARBA"/>
</dbReference>
<dbReference type="PROSITE" id="PS00163">
    <property type="entry name" value="FUMARATE_LYASES"/>
    <property type="match status" value="1"/>
</dbReference>
<dbReference type="Pfam" id="PF13489">
    <property type="entry name" value="Methyltransf_23"/>
    <property type="match status" value="1"/>
</dbReference>
<keyword evidence="4 5" id="KW-0949">S-adenosyl-L-methionine</keyword>
<dbReference type="InterPro" id="IPR029063">
    <property type="entry name" value="SAM-dependent_MTases_sf"/>
</dbReference>
<dbReference type="EMBL" id="CP061038">
    <property type="protein sequence ID" value="QNQ08783.1"/>
    <property type="molecule type" value="Genomic_DNA"/>
</dbReference>
<comment type="similarity">
    <text evidence="5">Belongs to the methyltransferase superfamily. UbiG/COQ3 family.</text>
</comment>
<dbReference type="InterPro" id="IPR020557">
    <property type="entry name" value="Fumarate_lyase_CS"/>
</dbReference>
<dbReference type="SUPFAM" id="SSF53335">
    <property type="entry name" value="S-adenosyl-L-methionine-dependent methyltransferases"/>
    <property type="match status" value="1"/>
</dbReference>
<keyword evidence="1 5" id="KW-0489">Methyltransferase</keyword>
<evidence type="ECO:0000313" key="7">
    <source>
        <dbReference type="Proteomes" id="UP000516148"/>
    </source>
</evidence>
<dbReference type="UniPathway" id="UPA00232"/>
<evidence type="ECO:0000256" key="3">
    <source>
        <dbReference type="ARBA" id="ARBA00022688"/>
    </source>
</evidence>
<comment type="catalytic activity">
    <reaction evidence="5">
        <text>a 3-demethylubiquinol + S-adenosyl-L-methionine = a ubiquinol + S-adenosyl-L-homocysteine + H(+)</text>
        <dbReference type="Rhea" id="RHEA:44380"/>
        <dbReference type="Rhea" id="RHEA-COMP:9566"/>
        <dbReference type="Rhea" id="RHEA-COMP:10914"/>
        <dbReference type="ChEBI" id="CHEBI:15378"/>
        <dbReference type="ChEBI" id="CHEBI:17976"/>
        <dbReference type="ChEBI" id="CHEBI:57856"/>
        <dbReference type="ChEBI" id="CHEBI:59789"/>
        <dbReference type="ChEBI" id="CHEBI:84422"/>
        <dbReference type="EC" id="2.1.1.64"/>
    </reaction>
</comment>
<evidence type="ECO:0000256" key="4">
    <source>
        <dbReference type="ARBA" id="ARBA00022691"/>
    </source>
</evidence>
<dbReference type="PANTHER" id="PTHR43464">
    <property type="entry name" value="METHYLTRANSFERASE"/>
    <property type="match status" value="1"/>
</dbReference>
<keyword evidence="2 5" id="KW-0808">Transferase</keyword>
<dbReference type="GO" id="GO:0061542">
    <property type="term" value="F:3-demethylubiquinol 3-O-methyltransferase activity"/>
    <property type="evidence" value="ECO:0007669"/>
    <property type="project" value="UniProtKB-UniRule"/>
</dbReference>
<sequence>MANASAPVTTPANIYAVTIDPAEAAHFGAMAAEWWDPKGSSAMLHKLNPVRLGYLREQVNRHWQIDEASFTPLAGKRALDVGCGAGLLCEPLARLGAAVTGLDAAPENIAAAAAHAALSGLAIDYRAGSVESLQGERFDLVTSLEVIEHVSDPAGFVAGLARALAPGGLLILSTPNRTALSRLAMITVAEGMGQIPRGTHDWNKFLTPDELTALVEAAGLTLVDTRGLSFSVAKGFVLSDDRKLDYFVTAVRA</sequence>
<evidence type="ECO:0000256" key="5">
    <source>
        <dbReference type="HAMAP-Rule" id="MF_00472"/>
    </source>
</evidence>
<dbReference type="Gene3D" id="3.40.50.150">
    <property type="entry name" value="Vaccinia Virus protein VP39"/>
    <property type="match status" value="1"/>
</dbReference>
<dbReference type="EC" id="2.1.1.64" evidence="5"/>
<keyword evidence="7" id="KW-1185">Reference proteome</keyword>
<keyword evidence="3 5" id="KW-0831">Ubiquinone biosynthesis</keyword>
<evidence type="ECO:0000313" key="6">
    <source>
        <dbReference type="EMBL" id="QNQ08783.1"/>
    </source>
</evidence>